<dbReference type="PRINTS" id="PR00081">
    <property type="entry name" value="GDHRDH"/>
</dbReference>
<evidence type="ECO:0000256" key="3">
    <source>
        <dbReference type="SAM" id="Phobius"/>
    </source>
</evidence>
<dbReference type="PANTHER" id="PTHR43180:SF30">
    <property type="entry name" value="MOMILACTONE A SYNTHASE"/>
    <property type="match status" value="1"/>
</dbReference>
<dbReference type="Pfam" id="PF14223">
    <property type="entry name" value="Retrotran_gag_2"/>
    <property type="match status" value="1"/>
</dbReference>
<organism evidence="4 5">
    <name type="scientific">Buddleja alternifolia</name>
    <dbReference type="NCBI Taxonomy" id="168488"/>
    <lineage>
        <taxon>Eukaryota</taxon>
        <taxon>Viridiplantae</taxon>
        <taxon>Streptophyta</taxon>
        <taxon>Embryophyta</taxon>
        <taxon>Tracheophyta</taxon>
        <taxon>Spermatophyta</taxon>
        <taxon>Magnoliopsida</taxon>
        <taxon>eudicotyledons</taxon>
        <taxon>Gunneridae</taxon>
        <taxon>Pentapetalae</taxon>
        <taxon>asterids</taxon>
        <taxon>lamiids</taxon>
        <taxon>Lamiales</taxon>
        <taxon>Scrophulariaceae</taxon>
        <taxon>Buddlejeae</taxon>
        <taxon>Buddleja</taxon>
    </lineage>
</organism>
<sequence length="298" mass="33482">MHGKLDIMFNNAGIIDPIIPDILNSNVFDFERVLRVNTIGTFLGTKHAARVMKRARQGAIINTASICSVIGGVATHAYVCSKHAVLGLTRNTAVELGHYGIRVNCVPPYVFPTAMSRKLLGREEDDPVDDIYSSLKGVALKPEDVARAVVYLASDEARYVNGHNLVLDGDFKLLFHGIKARKMDQNRGVAGCMQYVVEKLEGTNYKYWLLCMEAYLQGQDLWDMTLGLDVIPADTPENAEARRKWRIKCGKAMFALRTSISKEFIDHVREVDSPKEVWDTLEALFMKKNTSRLQFLEN</sequence>
<comment type="similarity">
    <text evidence="1">Belongs to the short-chain dehydrogenases/reductases (SDR) family.</text>
</comment>
<dbReference type="InterPro" id="IPR036291">
    <property type="entry name" value="NAD(P)-bd_dom_sf"/>
</dbReference>
<protein>
    <submittedName>
        <fullName evidence="4">Uncharacterized protein</fullName>
    </submittedName>
</protein>
<dbReference type="InterPro" id="IPR002347">
    <property type="entry name" value="SDR_fam"/>
</dbReference>
<keyword evidence="2" id="KW-0560">Oxidoreductase</keyword>
<dbReference type="PRINTS" id="PR00080">
    <property type="entry name" value="SDRFAMILY"/>
</dbReference>
<dbReference type="GO" id="GO:0016491">
    <property type="term" value="F:oxidoreductase activity"/>
    <property type="evidence" value="ECO:0007669"/>
    <property type="project" value="UniProtKB-KW"/>
</dbReference>
<dbReference type="Pfam" id="PF13561">
    <property type="entry name" value="adh_short_C2"/>
    <property type="match status" value="1"/>
</dbReference>
<accession>A0AAV6XY88</accession>
<evidence type="ECO:0000313" key="5">
    <source>
        <dbReference type="Proteomes" id="UP000826271"/>
    </source>
</evidence>
<reference evidence="4" key="1">
    <citation type="submission" date="2019-10" db="EMBL/GenBank/DDBJ databases">
        <authorList>
            <person name="Zhang R."/>
            <person name="Pan Y."/>
            <person name="Wang J."/>
            <person name="Ma R."/>
            <person name="Yu S."/>
        </authorList>
    </citation>
    <scope>NUCLEOTIDE SEQUENCE</scope>
    <source>
        <strain evidence="4">LA-IB0</strain>
        <tissue evidence="4">Leaf</tissue>
    </source>
</reference>
<dbReference type="PANTHER" id="PTHR43180">
    <property type="entry name" value="3-OXOACYL-(ACYL-CARRIER-PROTEIN) REDUCTASE (AFU_ORTHOLOGUE AFUA_6G11210)"/>
    <property type="match status" value="1"/>
</dbReference>
<dbReference type="PROSITE" id="PS00061">
    <property type="entry name" value="ADH_SHORT"/>
    <property type="match status" value="1"/>
</dbReference>
<keyword evidence="3" id="KW-0812">Transmembrane</keyword>
<evidence type="ECO:0000256" key="2">
    <source>
        <dbReference type="ARBA" id="ARBA00023002"/>
    </source>
</evidence>
<dbReference type="InterPro" id="IPR020904">
    <property type="entry name" value="Sc_DH/Rdtase_CS"/>
</dbReference>
<dbReference type="Gene3D" id="3.40.50.720">
    <property type="entry name" value="NAD(P)-binding Rossmann-like Domain"/>
    <property type="match status" value="1"/>
</dbReference>
<dbReference type="EMBL" id="WHWC01000002">
    <property type="protein sequence ID" value="KAG8387459.1"/>
    <property type="molecule type" value="Genomic_DNA"/>
</dbReference>
<evidence type="ECO:0000256" key="1">
    <source>
        <dbReference type="ARBA" id="ARBA00006484"/>
    </source>
</evidence>
<dbReference type="Proteomes" id="UP000826271">
    <property type="component" value="Unassembled WGS sequence"/>
</dbReference>
<proteinExistence type="inferred from homology"/>
<dbReference type="AlphaFoldDB" id="A0AAV6XY88"/>
<keyword evidence="3" id="KW-0472">Membrane</keyword>
<dbReference type="SUPFAM" id="SSF51735">
    <property type="entry name" value="NAD(P)-binding Rossmann-fold domains"/>
    <property type="match status" value="1"/>
</dbReference>
<comment type="caution">
    <text evidence="4">The sequence shown here is derived from an EMBL/GenBank/DDBJ whole genome shotgun (WGS) entry which is preliminary data.</text>
</comment>
<keyword evidence="3" id="KW-1133">Transmembrane helix</keyword>
<keyword evidence="5" id="KW-1185">Reference proteome</keyword>
<name>A0AAV6XY88_9LAMI</name>
<evidence type="ECO:0000313" key="4">
    <source>
        <dbReference type="EMBL" id="KAG8387459.1"/>
    </source>
</evidence>
<gene>
    <name evidence="4" type="ORF">BUALT_Bualt02G0023500</name>
</gene>
<feature type="transmembrane region" description="Helical" evidence="3">
    <location>
        <begin position="59"/>
        <end position="79"/>
    </location>
</feature>